<gene>
    <name evidence="1" type="ORF">XAT740_LOCUS48152</name>
</gene>
<name>A0A816AZY1_ADIRI</name>
<keyword evidence="2" id="KW-1185">Reference proteome</keyword>
<accession>A0A816AZY1</accession>
<protein>
    <submittedName>
        <fullName evidence="1">Uncharacterized protein</fullName>
    </submittedName>
</protein>
<dbReference type="EMBL" id="CAJNOR010006847">
    <property type="protein sequence ID" value="CAF1604848.1"/>
    <property type="molecule type" value="Genomic_DNA"/>
</dbReference>
<proteinExistence type="predicted"/>
<sequence>NCSIIQSCLNVIADGLEYIFHTHDTTFPRLIQDLFEDDRKYFRTFQTDSFQLSAPPLRNSLLLSSMDVRSLILADQTAIDCLFKLYQFYELNSETINQHIGENHVSVLLPVHHLLVQIRQIINSDTMKTNTTII</sequence>
<organism evidence="1 2">
    <name type="scientific">Adineta ricciae</name>
    <name type="common">Rotifer</name>
    <dbReference type="NCBI Taxonomy" id="249248"/>
    <lineage>
        <taxon>Eukaryota</taxon>
        <taxon>Metazoa</taxon>
        <taxon>Spiralia</taxon>
        <taxon>Gnathifera</taxon>
        <taxon>Rotifera</taxon>
        <taxon>Eurotatoria</taxon>
        <taxon>Bdelloidea</taxon>
        <taxon>Adinetida</taxon>
        <taxon>Adinetidae</taxon>
        <taxon>Adineta</taxon>
    </lineage>
</organism>
<reference evidence="1" key="1">
    <citation type="submission" date="2021-02" db="EMBL/GenBank/DDBJ databases">
        <authorList>
            <person name="Nowell W R."/>
        </authorList>
    </citation>
    <scope>NUCLEOTIDE SEQUENCE</scope>
</reference>
<evidence type="ECO:0000313" key="1">
    <source>
        <dbReference type="EMBL" id="CAF1604848.1"/>
    </source>
</evidence>
<dbReference type="Proteomes" id="UP000663828">
    <property type="component" value="Unassembled WGS sequence"/>
</dbReference>
<feature type="non-terminal residue" evidence="1">
    <location>
        <position position="1"/>
    </location>
</feature>
<comment type="caution">
    <text evidence="1">The sequence shown here is derived from an EMBL/GenBank/DDBJ whole genome shotgun (WGS) entry which is preliminary data.</text>
</comment>
<evidence type="ECO:0000313" key="2">
    <source>
        <dbReference type="Proteomes" id="UP000663828"/>
    </source>
</evidence>
<dbReference type="AlphaFoldDB" id="A0A816AZY1"/>